<accession>A0A382NS25</accession>
<keyword evidence="1" id="KW-0472">Membrane</keyword>
<sequence length="278" mass="32037">VHAVCPAKGMLTIVAFRISLPLQNGKKDACYFKSNDFMFPKKSTFLRALLLLLAIAVAPNAVAMEITTAMRQGRDFRASKFGKGVGYAEFAVHDYKLTSAMVYTVNYGLAGLIKSHQQVFKRQVGRNFRVRFRIFGKFEDYAEYSRVRYEKKVSKNLLGFFSPTTNEIVSWRQEPHLTWRLVPTLLHEGCHTIMDEMFGVLPFWMVEGSADWLGEAPAWLQKADGLRKDQHVRWIRLDDMRKRGELPDLRVYLLTNNYGQWEKMFDGNIGTGYDIGWS</sequence>
<name>A0A382NS25_9ZZZZ</name>
<keyword evidence="1" id="KW-1133">Transmembrane helix</keyword>
<organism evidence="2">
    <name type="scientific">marine metagenome</name>
    <dbReference type="NCBI Taxonomy" id="408172"/>
    <lineage>
        <taxon>unclassified sequences</taxon>
        <taxon>metagenomes</taxon>
        <taxon>ecological metagenomes</taxon>
    </lineage>
</organism>
<reference evidence="2" key="1">
    <citation type="submission" date="2018-05" db="EMBL/GenBank/DDBJ databases">
        <authorList>
            <person name="Lanie J.A."/>
            <person name="Ng W.-L."/>
            <person name="Kazmierczak K.M."/>
            <person name="Andrzejewski T.M."/>
            <person name="Davidsen T.M."/>
            <person name="Wayne K.J."/>
            <person name="Tettelin H."/>
            <person name="Glass J.I."/>
            <person name="Rusch D."/>
            <person name="Podicherti R."/>
            <person name="Tsui H.-C.T."/>
            <person name="Winkler M.E."/>
        </authorList>
    </citation>
    <scope>NUCLEOTIDE SEQUENCE</scope>
</reference>
<feature type="non-terminal residue" evidence="2">
    <location>
        <position position="278"/>
    </location>
</feature>
<keyword evidence="1" id="KW-0812">Transmembrane</keyword>
<evidence type="ECO:0008006" key="3">
    <source>
        <dbReference type="Google" id="ProtNLM"/>
    </source>
</evidence>
<dbReference type="EMBL" id="UINC01102346">
    <property type="protein sequence ID" value="SVC63896.1"/>
    <property type="molecule type" value="Genomic_DNA"/>
</dbReference>
<gene>
    <name evidence="2" type="ORF">METZ01_LOCUS316750</name>
</gene>
<feature type="non-terminal residue" evidence="2">
    <location>
        <position position="1"/>
    </location>
</feature>
<feature type="transmembrane region" description="Helical" evidence="1">
    <location>
        <begin position="45"/>
        <end position="64"/>
    </location>
</feature>
<protein>
    <recommendedName>
        <fullName evidence="3">DUF1570 domain-containing protein</fullName>
    </recommendedName>
</protein>
<dbReference type="AlphaFoldDB" id="A0A382NS25"/>
<evidence type="ECO:0000256" key="1">
    <source>
        <dbReference type="SAM" id="Phobius"/>
    </source>
</evidence>
<evidence type="ECO:0000313" key="2">
    <source>
        <dbReference type="EMBL" id="SVC63896.1"/>
    </source>
</evidence>
<proteinExistence type="predicted"/>